<evidence type="ECO:0000313" key="1">
    <source>
        <dbReference type="EMBL" id="KAI4465774.1"/>
    </source>
</evidence>
<accession>A0ACB9TG61</accession>
<comment type="caution">
    <text evidence="1">The sequence shown here is derived from an EMBL/GenBank/DDBJ whole genome shotgun (WGS) entry which is preliminary data.</text>
</comment>
<name>A0ACB9TG61_HOLOL</name>
<evidence type="ECO:0000313" key="2">
    <source>
        <dbReference type="Proteomes" id="UP001056778"/>
    </source>
</evidence>
<organism evidence="1 2">
    <name type="scientific">Holotrichia oblita</name>
    <name type="common">Chafer beetle</name>
    <dbReference type="NCBI Taxonomy" id="644536"/>
    <lineage>
        <taxon>Eukaryota</taxon>
        <taxon>Metazoa</taxon>
        <taxon>Ecdysozoa</taxon>
        <taxon>Arthropoda</taxon>
        <taxon>Hexapoda</taxon>
        <taxon>Insecta</taxon>
        <taxon>Pterygota</taxon>
        <taxon>Neoptera</taxon>
        <taxon>Endopterygota</taxon>
        <taxon>Coleoptera</taxon>
        <taxon>Polyphaga</taxon>
        <taxon>Scarabaeiformia</taxon>
        <taxon>Scarabaeidae</taxon>
        <taxon>Melolonthinae</taxon>
        <taxon>Holotrichia</taxon>
    </lineage>
</organism>
<gene>
    <name evidence="1" type="ORF">MML48_3g00018557</name>
</gene>
<dbReference type="EMBL" id="CM043017">
    <property type="protein sequence ID" value="KAI4465774.1"/>
    <property type="molecule type" value="Genomic_DNA"/>
</dbReference>
<keyword evidence="2" id="KW-1185">Reference proteome</keyword>
<dbReference type="Proteomes" id="UP001056778">
    <property type="component" value="Chromosome 3"/>
</dbReference>
<sequence length="576" mass="65504">MAKEILDDNVFKILIATDNHLGYGESKPNIAQDSFRAFEEILQLAVKNEVDMMLLGGNLFHENQPSSYSFQKCTQLLKKYCLGDKAIAIEFLSDQKEHFSHLENPIVNYEDPNLNISLPIFAIHGSHETPSGSKFVSALDALSSTGFINYFGRYNDLSEIEIKPILLKKGDTKIAIYGLSHVPDQRLVRLFQEKKVKMPRVDDTDWFNILVLHQNRANRGAKNFIPYDIIPDFIDLVIWGHEHDCNIKPTQYTQGGPHIIQPGSSVATSLSEGEATEKHVGLLKVYKGTFKIIPLPLKSVRPFIYEDIVLCKPGTDEYDLQSPKKQAISDVKAKLEEMIQKATIKKEDNNTPFKPLIRLSVKYYTEVQIFNGIRLGYQYENRVANPGEMFKFSNFNPKDRRKRTDGVWPVSNSEFNDVDDWATSVEDVVEKYFKNYERSTKMKVLSVKLMTQAVSRSVDHNDYDSLAVACKAQINKTVKLLEEKNADCDDIDNILDIIKQERIKDEDKEVIELAKEFEKERTVGTPTDIDEYRISDDEVEVVGASVDKPVRGRGSRGGRGGTKRPRRSRGRGGQAR</sequence>
<reference evidence="1" key="1">
    <citation type="submission" date="2022-04" db="EMBL/GenBank/DDBJ databases">
        <title>Chromosome-scale genome assembly of Holotrichia oblita Faldermann.</title>
        <authorList>
            <person name="Rongchong L."/>
        </authorList>
    </citation>
    <scope>NUCLEOTIDE SEQUENCE</scope>
    <source>
        <strain evidence="1">81SQS9</strain>
    </source>
</reference>
<protein>
    <submittedName>
        <fullName evidence="1">Double-strand break repair protein mre11</fullName>
    </submittedName>
</protein>
<proteinExistence type="predicted"/>